<feature type="chain" id="PRO_5036837141" description="Porin domain-containing protein" evidence="1">
    <location>
        <begin position="20"/>
        <end position="317"/>
    </location>
</feature>
<accession>A0A916QY28</accession>
<dbReference type="Proteomes" id="UP000628017">
    <property type="component" value="Unassembled WGS sequence"/>
</dbReference>
<feature type="domain" description="Porin" evidence="2">
    <location>
        <begin position="7"/>
        <end position="296"/>
    </location>
</feature>
<dbReference type="Pfam" id="PF13609">
    <property type="entry name" value="Porin_4"/>
    <property type="match status" value="1"/>
</dbReference>
<dbReference type="InterPro" id="IPR033900">
    <property type="entry name" value="Gram_neg_porin_domain"/>
</dbReference>
<keyword evidence="1" id="KW-0732">Signal</keyword>
<evidence type="ECO:0000256" key="1">
    <source>
        <dbReference type="SAM" id="SignalP"/>
    </source>
</evidence>
<gene>
    <name evidence="3" type="ORF">GCM10011498_20700</name>
</gene>
<keyword evidence="4" id="KW-1185">Reference proteome</keyword>
<dbReference type="AlphaFoldDB" id="A0A916QY28"/>
<reference evidence="3" key="2">
    <citation type="submission" date="2020-09" db="EMBL/GenBank/DDBJ databases">
        <authorList>
            <person name="Sun Q."/>
            <person name="Zhou Y."/>
        </authorList>
    </citation>
    <scope>NUCLEOTIDE SEQUENCE</scope>
    <source>
        <strain evidence="3">CGMCC 1.15880</strain>
    </source>
</reference>
<sequence>MKKVLFATTALIATGGMAAADVTLSGSGRFGIVYNSALDGAGQSKTKIEKRMTINVDGTGSTDTGLDFGGRIRLRSDEGDAASSAASANVWMGNDMFRITVGNTEGALVNRIGYFQGSIGLTGLHWANVSFNMGSASRFILNTYSSRGNAGDVVRLDFNVGGFGVSLSSDSTGDHLSNGSEDGIAISYNFGDWNVAAGFAKNANNSAVSATERDMFSLSAAGNIGDFGVGIQYSDLEDVASKVVLNGEYDFGQTTVAAFVAHTDEDTVGSAGIGAAGEETEYGIGFTHSLGGAVLAGGISRNYTDETMADLGVRFNF</sequence>
<name>A0A916QY28_9RHOB</name>
<proteinExistence type="predicted"/>
<dbReference type="InterPro" id="IPR023614">
    <property type="entry name" value="Porin_dom_sf"/>
</dbReference>
<organism evidence="3 4">
    <name type="scientific">Neptunicoccus cionae</name>
    <dbReference type="NCBI Taxonomy" id="2035344"/>
    <lineage>
        <taxon>Bacteria</taxon>
        <taxon>Pseudomonadati</taxon>
        <taxon>Pseudomonadota</taxon>
        <taxon>Alphaproteobacteria</taxon>
        <taxon>Rhodobacterales</taxon>
        <taxon>Paracoccaceae</taxon>
        <taxon>Neptunicoccus</taxon>
    </lineage>
</organism>
<comment type="caution">
    <text evidence="3">The sequence shown here is derived from an EMBL/GenBank/DDBJ whole genome shotgun (WGS) entry which is preliminary data.</text>
</comment>
<evidence type="ECO:0000313" key="3">
    <source>
        <dbReference type="EMBL" id="GGA19665.1"/>
    </source>
</evidence>
<reference evidence="3" key="1">
    <citation type="journal article" date="2014" name="Int. J. Syst. Evol. Microbiol.">
        <title>Complete genome sequence of Corynebacterium casei LMG S-19264T (=DSM 44701T), isolated from a smear-ripened cheese.</title>
        <authorList>
            <consortium name="US DOE Joint Genome Institute (JGI-PGF)"/>
            <person name="Walter F."/>
            <person name="Albersmeier A."/>
            <person name="Kalinowski J."/>
            <person name="Ruckert C."/>
        </authorList>
    </citation>
    <scope>NUCLEOTIDE SEQUENCE</scope>
    <source>
        <strain evidence="3">CGMCC 1.15880</strain>
    </source>
</reference>
<dbReference type="EMBL" id="BMKA01000002">
    <property type="protein sequence ID" value="GGA19665.1"/>
    <property type="molecule type" value="Genomic_DNA"/>
</dbReference>
<protein>
    <recommendedName>
        <fullName evidence="2">Porin domain-containing protein</fullName>
    </recommendedName>
</protein>
<dbReference type="GO" id="GO:0016020">
    <property type="term" value="C:membrane"/>
    <property type="evidence" value="ECO:0007669"/>
    <property type="project" value="InterPro"/>
</dbReference>
<evidence type="ECO:0000313" key="4">
    <source>
        <dbReference type="Proteomes" id="UP000628017"/>
    </source>
</evidence>
<evidence type="ECO:0000259" key="2">
    <source>
        <dbReference type="Pfam" id="PF13609"/>
    </source>
</evidence>
<dbReference type="RefSeq" id="WP_188674313.1">
    <property type="nucleotide sequence ID" value="NZ_BMKA01000002.1"/>
</dbReference>
<dbReference type="SUPFAM" id="SSF56935">
    <property type="entry name" value="Porins"/>
    <property type="match status" value="1"/>
</dbReference>
<feature type="signal peptide" evidence="1">
    <location>
        <begin position="1"/>
        <end position="19"/>
    </location>
</feature>
<dbReference type="GO" id="GO:0015288">
    <property type="term" value="F:porin activity"/>
    <property type="evidence" value="ECO:0007669"/>
    <property type="project" value="InterPro"/>
</dbReference>
<dbReference type="Gene3D" id="2.40.160.10">
    <property type="entry name" value="Porin"/>
    <property type="match status" value="1"/>
</dbReference>